<evidence type="ECO:0000313" key="6">
    <source>
        <dbReference type="EMBL" id="CAG9827375.1"/>
    </source>
</evidence>
<dbReference type="Pfam" id="PF00201">
    <property type="entry name" value="UDPGT"/>
    <property type="match status" value="1"/>
</dbReference>
<dbReference type="PROSITE" id="PS00375">
    <property type="entry name" value="UDPGT"/>
    <property type="match status" value="1"/>
</dbReference>
<organism evidence="6 7">
    <name type="scientific">Diabrotica balteata</name>
    <name type="common">Banded cucumber beetle</name>
    <dbReference type="NCBI Taxonomy" id="107213"/>
    <lineage>
        <taxon>Eukaryota</taxon>
        <taxon>Metazoa</taxon>
        <taxon>Ecdysozoa</taxon>
        <taxon>Arthropoda</taxon>
        <taxon>Hexapoda</taxon>
        <taxon>Insecta</taxon>
        <taxon>Pterygota</taxon>
        <taxon>Neoptera</taxon>
        <taxon>Endopterygota</taxon>
        <taxon>Coleoptera</taxon>
        <taxon>Polyphaga</taxon>
        <taxon>Cucujiformia</taxon>
        <taxon>Chrysomeloidea</taxon>
        <taxon>Chrysomelidae</taxon>
        <taxon>Galerucinae</taxon>
        <taxon>Diabroticina</taxon>
        <taxon>Diabroticites</taxon>
        <taxon>Diabrotica</taxon>
    </lineage>
</organism>
<dbReference type="FunFam" id="3.40.50.2000:FF:000021">
    <property type="entry name" value="UDP-glucuronosyltransferase"/>
    <property type="match status" value="1"/>
</dbReference>
<evidence type="ECO:0000256" key="5">
    <source>
        <dbReference type="RuleBase" id="RU362059"/>
    </source>
</evidence>
<comment type="catalytic activity">
    <reaction evidence="5">
        <text>glucuronate acceptor + UDP-alpha-D-glucuronate = acceptor beta-D-glucuronoside + UDP + H(+)</text>
        <dbReference type="Rhea" id="RHEA:21032"/>
        <dbReference type="ChEBI" id="CHEBI:15378"/>
        <dbReference type="ChEBI" id="CHEBI:58052"/>
        <dbReference type="ChEBI" id="CHEBI:58223"/>
        <dbReference type="ChEBI" id="CHEBI:132367"/>
        <dbReference type="ChEBI" id="CHEBI:132368"/>
        <dbReference type="EC" id="2.4.1.17"/>
    </reaction>
</comment>
<dbReference type="EC" id="2.4.1.17" evidence="5"/>
<dbReference type="GO" id="GO:0015020">
    <property type="term" value="F:glucuronosyltransferase activity"/>
    <property type="evidence" value="ECO:0007669"/>
    <property type="project" value="UniProtKB-EC"/>
</dbReference>
<comment type="subcellular location">
    <subcellularLocation>
        <location evidence="5">Membrane</location>
        <topology evidence="5">Single-pass membrane protein</topology>
    </subcellularLocation>
</comment>
<dbReference type="AlphaFoldDB" id="A0A9N9X4W1"/>
<keyword evidence="5" id="KW-1133">Transmembrane helix</keyword>
<dbReference type="InterPro" id="IPR050271">
    <property type="entry name" value="UDP-glycosyltransferase"/>
</dbReference>
<dbReference type="EMBL" id="OU898276">
    <property type="protein sequence ID" value="CAG9827375.1"/>
    <property type="molecule type" value="Genomic_DNA"/>
</dbReference>
<accession>A0A9N9X4W1</accession>
<evidence type="ECO:0000256" key="3">
    <source>
        <dbReference type="ARBA" id="ARBA00022679"/>
    </source>
</evidence>
<proteinExistence type="inferred from homology"/>
<keyword evidence="5" id="KW-0812">Transmembrane</keyword>
<name>A0A9N9X4W1_DIABA</name>
<dbReference type="Proteomes" id="UP001153709">
    <property type="component" value="Chromosome 1"/>
</dbReference>
<dbReference type="PANTHER" id="PTHR48043:SF159">
    <property type="entry name" value="EG:EG0003.4 PROTEIN-RELATED"/>
    <property type="match status" value="1"/>
</dbReference>
<keyword evidence="5" id="KW-0472">Membrane</keyword>
<reference evidence="6" key="1">
    <citation type="submission" date="2022-01" db="EMBL/GenBank/DDBJ databases">
        <authorList>
            <person name="King R."/>
        </authorList>
    </citation>
    <scope>NUCLEOTIDE SEQUENCE</scope>
</reference>
<dbReference type="InterPro" id="IPR002213">
    <property type="entry name" value="UDP_glucos_trans"/>
</dbReference>
<comment type="similarity">
    <text evidence="1 4">Belongs to the UDP-glycosyltransferase family.</text>
</comment>
<protein>
    <recommendedName>
        <fullName evidence="5">UDP-glucuronosyltransferase</fullName>
        <ecNumber evidence="5">2.4.1.17</ecNumber>
    </recommendedName>
</protein>
<dbReference type="InterPro" id="IPR035595">
    <property type="entry name" value="UDP_glycos_trans_CS"/>
</dbReference>
<dbReference type="PANTHER" id="PTHR48043">
    <property type="entry name" value="EG:EG0003.4 PROTEIN-RELATED"/>
    <property type="match status" value="1"/>
</dbReference>
<gene>
    <name evidence="6" type="ORF">DIABBA_LOCUS1371</name>
</gene>
<keyword evidence="2 4" id="KW-0328">Glycosyltransferase</keyword>
<sequence>MQYKQFISLLYFSLNSVIGSNILFVSNIPSPSHQMWNYGLAEGLLKKGHNITMLAASPPPGKNKSYKNYHPIDITGLVDKLASEVDFTSFLEKTIFKQIMELFDYSLISCNYVLHSDALKTLLNYPKDYRFDLIIFDNYCGQCILPLIQRFHYPPAVELTAFILPQFISEKFGNDAAPSYIPYYIAEYGKETTFLQRLKTFYWIRAENLIRKYYYNNVVEGLTKEIFGEQMDSLDSLENHISLLLCNLMQGFSNPQPLTPNIIPVGGLHIKPAKPLPEDLQRIMDNTKEGVILFSFGTNVQSYLISEDKRNAIVDALGKLKQTVLWKFEGDLKNIPKNVIIKKFFPQQDLLAHPNLKLFVSHGGALSTAEAAYHGVPVIGIPFFADQYLNINIIESKGIGVRVDFVTMTANTLLDKFNEILHNPKYLQNAKKLSQIIKDQPETPLERAVFWVEFAIRNNGTHILDPASRHMSYFITSSLDIYLFLASVIIVVLWLLLKCLSLIKYCLCKNTKKLKDE</sequence>
<evidence type="ECO:0000313" key="7">
    <source>
        <dbReference type="Proteomes" id="UP001153709"/>
    </source>
</evidence>
<keyword evidence="7" id="KW-1185">Reference proteome</keyword>
<dbReference type="OrthoDB" id="5835829at2759"/>
<dbReference type="Gene3D" id="3.40.50.2000">
    <property type="entry name" value="Glycogen Phosphorylase B"/>
    <property type="match status" value="1"/>
</dbReference>
<keyword evidence="3 4" id="KW-0808">Transferase</keyword>
<dbReference type="CDD" id="cd03784">
    <property type="entry name" value="GT1_Gtf-like"/>
    <property type="match status" value="1"/>
</dbReference>
<feature type="transmembrane region" description="Helical" evidence="5">
    <location>
        <begin position="481"/>
        <end position="503"/>
    </location>
</feature>
<evidence type="ECO:0000256" key="1">
    <source>
        <dbReference type="ARBA" id="ARBA00009995"/>
    </source>
</evidence>
<dbReference type="GO" id="GO:0016020">
    <property type="term" value="C:membrane"/>
    <property type="evidence" value="ECO:0007669"/>
    <property type="project" value="UniProtKB-SubCell"/>
</dbReference>
<evidence type="ECO:0000256" key="2">
    <source>
        <dbReference type="ARBA" id="ARBA00022676"/>
    </source>
</evidence>
<evidence type="ECO:0000256" key="4">
    <source>
        <dbReference type="RuleBase" id="RU003718"/>
    </source>
</evidence>
<dbReference type="SUPFAM" id="SSF53756">
    <property type="entry name" value="UDP-Glycosyltransferase/glycogen phosphorylase"/>
    <property type="match status" value="1"/>
</dbReference>